<comment type="similarity">
    <text evidence="1">Belongs to the bacterial/plant glucose-1-phosphate adenylyltransferase family.</text>
</comment>
<evidence type="ECO:0000256" key="1">
    <source>
        <dbReference type="ARBA" id="ARBA00010443"/>
    </source>
</evidence>
<dbReference type="InterPro" id="IPR056818">
    <property type="entry name" value="GlmU/GlgC-like_hexapep"/>
</dbReference>
<dbReference type="EMBL" id="CADCTK010000852">
    <property type="protein sequence ID" value="CAA9284875.1"/>
    <property type="molecule type" value="Genomic_DNA"/>
</dbReference>
<dbReference type="InterPro" id="IPR005835">
    <property type="entry name" value="NTP_transferase_dom"/>
</dbReference>
<keyword evidence="4" id="KW-0320">Glycogen biosynthesis</keyword>
<keyword evidence="3 7" id="KW-0548">Nucleotidyltransferase</keyword>
<reference evidence="7" key="1">
    <citation type="submission" date="2020-02" db="EMBL/GenBank/DDBJ databases">
        <authorList>
            <person name="Meier V. D."/>
        </authorList>
    </citation>
    <scope>NUCLEOTIDE SEQUENCE</scope>
    <source>
        <strain evidence="7">AVDCRST_MAG26</strain>
    </source>
</reference>
<dbReference type="SUPFAM" id="SSF51161">
    <property type="entry name" value="Trimeric LpxA-like enzymes"/>
    <property type="match status" value="1"/>
</dbReference>
<dbReference type="InterPro" id="IPR011831">
    <property type="entry name" value="ADP-Glc_PPase"/>
</dbReference>
<dbReference type="Pfam" id="PF00483">
    <property type="entry name" value="NTP_transferase"/>
    <property type="match status" value="1"/>
</dbReference>
<evidence type="ECO:0000313" key="7">
    <source>
        <dbReference type="EMBL" id="CAA9284875.1"/>
    </source>
</evidence>
<keyword evidence="2 7" id="KW-0808">Transferase</keyword>
<protein>
    <submittedName>
        <fullName evidence="7">Glucose-1-phosphate adenylyltransferase</fullName>
        <ecNumber evidence="7">2.7.7.27</ecNumber>
    </submittedName>
</protein>
<dbReference type="Gene3D" id="3.90.550.10">
    <property type="entry name" value="Spore Coat Polysaccharide Biosynthesis Protein SpsA, Chain A"/>
    <property type="match status" value="1"/>
</dbReference>
<dbReference type="SUPFAM" id="SSF53448">
    <property type="entry name" value="Nucleotide-diphospho-sugar transferases"/>
    <property type="match status" value="1"/>
</dbReference>
<proteinExistence type="inferred from homology"/>
<feature type="domain" description="Nucleotidyl transferase" evidence="5">
    <location>
        <begin position="8"/>
        <end position="264"/>
    </location>
</feature>
<dbReference type="EC" id="2.7.7.27" evidence="7"/>
<dbReference type="GO" id="GO:0005978">
    <property type="term" value="P:glycogen biosynthetic process"/>
    <property type="evidence" value="ECO:0007669"/>
    <property type="project" value="UniProtKB-KW"/>
</dbReference>
<dbReference type="PANTHER" id="PTHR43523">
    <property type="entry name" value="GLUCOSE-1-PHOSPHATE ADENYLYLTRANSFERASE-RELATED"/>
    <property type="match status" value="1"/>
</dbReference>
<dbReference type="AlphaFoldDB" id="A0A6J4JQY9"/>
<dbReference type="InterPro" id="IPR011004">
    <property type="entry name" value="Trimer_LpxA-like_sf"/>
</dbReference>
<dbReference type="InterPro" id="IPR029044">
    <property type="entry name" value="Nucleotide-diphossugar_trans"/>
</dbReference>
<feature type="domain" description="Glucose-1-phosphate adenylyltransferase/Bifunctional protein GlmU-like C-terminal hexapeptide" evidence="6">
    <location>
        <begin position="294"/>
        <end position="372"/>
    </location>
</feature>
<evidence type="ECO:0000259" key="6">
    <source>
        <dbReference type="Pfam" id="PF24894"/>
    </source>
</evidence>
<dbReference type="Gene3D" id="2.160.10.10">
    <property type="entry name" value="Hexapeptide repeat proteins"/>
    <property type="match status" value="1"/>
</dbReference>
<evidence type="ECO:0000256" key="2">
    <source>
        <dbReference type="ARBA" id="ARBA00022679"/>
    </source>
</evidence>
<dbReference type="CDD" id="cd02508">
    <property type="entry name" value="ADP_Glucose_PP"/>
    <property type="match status" value="1"/>
</dbReference>
<sequence>MKQPRVLTLILAGGAGGRMGVLTQVRAKPALPYGGVYRLIDFPLSNCVHSGLGDVWVIEQFQPQSLNDHLANGRPWDLDRTYGGLRLLPPHQGTPEGGFAEGNADAIFRNIRQIREFGPDLILVLSADHIYKLDYTHVVDAHLQYNADVTMVVTHMPIAEAGRFGVVELGDDGRVAGFEYKPDEPRSDVVTTEIFVYNAAKLLDTLDELAGNGGGDSEPALKDFGHELLPRLVQDGRVYAYLFEGYWRDVGVVDSYWQSHMDLLEPTSPLSLDEPGWPILTYGFHRRPARIHASARIENSLISPGCEVHGHVVSSVLAPGVVVAEGAEIHHAIIFHDTVVERGARVEFAILDREVRIEARASVGSREQPDGEHAPAIAVVGERAHLAAGMRIPAGGVVEPGGSTEVGAKQ</sequence>
<organism evidence="7">
    <name type="scientific">uncultured Chloroflexia bacterium</name>
    <dbReference type="NCBI Taxonomy" id="1672391"/>
    <lineage>
        <taxon>Bacteria</taxon>
        <taxon>Bacillati</taxon>
        <taxon>Chloroflexota</taxon>
        <taxon>Chloroflexia</taxon>
        <taxon>environmental samples</taxon>
    </lineage>
</organism>
<evidence type="ECO:0000256" key="3">
    <source>
        <dbReference type="ARBA" id="ARBA00022695"/>
    </source>
</evidence>
<dbReference type="GO" id="GO:0008878">
    <property type="term" value="F:glucose-1-phosphate adenylyltransferase activity"/>
    <property type="evidence" value="ECO:0007669"/>
    <property type="project" value="UniProtKB-EC"/>
</dbReference>
<name>A0A6J4JQY9_9CHLR</name>
<dbReference type="Pfam" id="PF24894">
    <property type="entry name" value="Hexapep_GlmU"/>
    <property type="match status" value="1"/>
</dbReference>
<gene>
    <name evidence="7" type="ORF">AVDCRST_MAG26-3654</name>
</gene>
<evidence type="ECO:0000256" key="4">
    <source>
        <dbReference type="ARBA" id="ARBA00023056"/>
    </source>
</evidence>
<evidence type="ECO:0000259" key="5">
    <source>
        <dbReference type="Pfam" id="PF00483"/>
    </source>
</evidence>
<accession>A0A6J4JQY9</accession>
<dbReference type="PANTHER" id="PTHR43523:SF2">
    <property type="entry name" value="GLUCOSE-1-PHOSPHATE ADENYLYLTRANSFERASE"/>
    <property type="match status" value="1"/>
</dbReference>